<sequence>MNSPSLLLFSSSPPPPLCLPLPLPFLLLLLLSKFNYYLRPVLLVLLCLKTYFTDFHCVRVLRLGFDHELSKSNFNSSMSSTSSSLITNNQASSKPTPHRKIGIVTVVSRRREMKFQVARRRRTEVCWSYDHRKVVDALPIAESSASTSTEGSCLSSSSSARRECMSRSGRRQVESAFGSGSVHIRRRAEAIMKLLSRGCFSEVEIRQVLGDSPDTSKALRM</sequence>
<dbReference type="EMBL" id="JAIWQS010000008">
    <property type="protein sequence ID" value="KAJ8899037.1"/>
    <property type="molecule type" value="Genomic_DNA"/>
</dbReference>
<reference evidence="3 4" key="1">
    <citation type="submission" date="2021-09" db="EMBL/GenBank/DDBJ databases">
        <title>Genomic insights and catalytic innovation underlie evolution of tropane alkaloids biosynthesis.</title>
        <authorList>
            <person name="Wang Y.-J."/>
            <person name="Tian T."/>
            <person name="Huang J.-P."/>
            <person name="Huang S.-X."/>
        </authorList>
    </citation>
    <scope>NUCLEOTIDE SEQUENCE [LARGE SCALE GENOMIC DNA]</scope>
    <source>
        <strain evidence="3">KIB-2018</strain>
        <tissue evidence="3">Leaf</tissue>
    </source>
</reference>
<feature type="region of interest" description="Disordered" evidence="1">
    <location>
        <begin position="147"/>
        <end position="179"/>
    </location>
</feature>
<keyword evidence="4" id="KW-1185">Reference proteome</keyword>
<dbReference type="Pfam" id="PF25370">
    <property type="entry name" value="HTH_74"/>
    <property type="match status" value="1"/>
</dbReference>
<name>A0AAV8UCJ1_9ROSI</name>
<evidence type="ECO:0000256" key="1">
    <source>
        <dbReference type="SAM" id="MobiDB-lite"/>
    </source>
</evidence>
<dbReference type="PANTHER" id="PTHR34799">
    <property type="entry name" value="OS07G0656300 PROTEIN"/>
    <property type="match status" value="1"/>
</dbReference>
<evidence type="ECO:0000259" key="2">
    <source>
        <dbReference type="Pfam" id="PF25370"/>
    </source>
</evidence>
<proteinExistence type="predicted"/>
<comment type="caution">
    <text evidence="3">The sequence shown here is derived from an EMBL/GenBank/DDBJ whole genome shotgun (WGS) entry which is preliminary data.</text>
</comment>
<evidence type="ECO:0000313" key="3">
    <source>
        <dbReference type="EMBL" id="KAJ8899037.1"/>
    </source>
</evidence>
<organism evidence="3 4">
    <name type="scientific">Erythroxylum novogranatense</name>
    <dbReference type="NCBI Taxonomy" id="1862640"/>
    <lineage>
        <taxon>Eukaryota</taxon>
        <taxon>Viridiplantae</taxon>
        <taxon>Streptophyta</taxon>
        <taxon>Embryophyta</taxon>
        <taxon>Tracheophyta</taxon>
        <taxon>Spermatophyta</taxon>
        <taxon>Magnoliopsida</taxon>
        <taxon>eudicotyledons</taxon>
        <taxon>Gunneridae</taxon>
        <taxon>Pentapetalae</taxon>
        <taxon>rosids</taxon>
        <taxon>fabids</taxon>
        <taxon>Malpighiales</taxon>
        <taxon>Erythroxylaceae</taxon>
        <taxon>Erythroxylum</taxon>
    </lineage>
</organism>
<dbReference type="AlphaFoldDB" id="A0AAV8UCJ1"/>
<dbReference type="Proteomes" id="UP001159364">
    <property type="component" value="Linkage Group LG08"/>
</dbReference>
<feature type="compositionally biased region" description="Low complexity" evidence="1">
    <location>
        <begin position="147"/>
        <end position="159"/>
    </location>
</feature>
<accession>A0AAV8UCJ1</accession>
<dbReference type="PANTHER" id="PTHR34799:SF2">
    <property type="entry name" value="OS07G0656300 PROTEIN"/>
    <property type="match status" value="1"/>
</dbReference>
<gene>
    <name evidence="3" type="ORF">K2173_008866</name>
</gene>
<dbReference type="InterPro" id="IPR057523">
    <property type="entry name" value="HTH_74"/>
</dbReference>
<evidence type="ECO:0000313" key="4">
    <source>
        <dbReference type="Proteomes" id="UP001159364"/>
    </source>
</evidence>
<feature type="domain" description="HTH three-helical bundle" evidence="2">
    <location>
        <begin position="181"/>
        <end position="221"/>
    </location>
</feature>
<protein>
    <recommendedName>
        <fullName evidence="2">HTH three-helical bundle domain-containing protein</fullName>
    </recommendedName>
</protein>